<comment type="similarity">
    <text evidence="1">Belongs to the ADP-ribosylglycohydrolase family.</text>
</comment>
<feature type="binding site" evidence="3">
    <location>
        <position position="273"/>
    </location>
    <ligand>
        <name>Mg(2+)</name>
        <dbReference type="ChEBI" id="CHEBI:18420"/>
        <label>1</label>
    </ligand>
</feature>
<organism evidence="4 5">
    <name type="scientific">Stigmatella aurantiaca</name>
    <dbReference type="NCBI Taxonomy" id="41"/>
    <lineage>
        <taxon>Bacteria</taxon>
        <taxon>Pseudomonadati</taxon>
        <taxon>Myxococcota</taxon>
        <taxon>Myxococcia</taxon>
        <taxon>Myxococcales</taxon>
        <taxon>Cystobacterineae</taxon>
        <taxon>Archangiaceae</taxon>
        <taxon>Stigmatella</taxon>
    </lineage>
</organism>
<dbReference type="GO" id="GO:0046872">
    <property type="term" value="F:metal ion binding"/>
    <property type="evidence" value="ECO:0007669"/>
    <property type="project" value="UniProtKB-KW"/>
</dbReference>
<dbReference type="SUPFAM" id="SSF101478">
    <property type="entry name" value="ADP-ribosylglycohydrolase"/>
    <property type="match status" value="1"/>
</dbReference>
<dbReference type="OrthoDB" id="9806482at2"/>
<keyword evidence="3" id="KW-0460">Magnesium</keyword>
<dbReference type="Gene3D" id="1.10.4080.10">
    <property type="entry name" value="ADP-ribosylation/Crystallin J1"/>
    <property type="match status" value="1"/>
</dbReference>
<dbReference type="PANTHER" id="PTHR16222:SF24">
    <property type="entry name" value="ADP-RIBOSYLHYDROLASE ARH3"/>
    <property type="match status" value="1"/>
</dbReference>
<reference evidence="5" key="1">
    <citation type="submission" date="2016-10" db="EMBL/GenBank/DDBJ databases">
        <authorList>
            <person name="Varghese N."/>
            <person name="Submissions S."/>
        </authorList>
    </citation>
    <scope>NUCLEOTIDE SEQUENCE [LARGE SCALE GENOMIC DNA]</scope>
    <source>
        <strain evidence="5">DSM 17044</strain>
    </source>
</reference>
<protein>
    <submittedName>
        <fullName evidence="4">ADP-ribosylglycohydrolase</fullName>
    </submittedName>
</protein>
<feature type="binding site" evidence="3">
    <location>
        <position position="270"/>
    </location>
    <ligand>
        <name>Mg(2+)</name>
        <dbReference type="ChEBI" id="CHEBI:18420"/>
        <label>1</label>
    </ligand>
</feature>
<feature type="binding site" evidence="3">
    <location>
        <position position="68"/>
    </location>
    <ligand>
        <name>Mg(2+)</name>
        <dbReference type="ChEBI" id="CHEBI:18420"/>
        <label>1</label>
    </ligand>
</feature>
<dbReference type="RefSeq" id="WP_075010746.1">
    <property type="nucleotide sequence ID" value="NZ_FOAP01000028.1"/>
</dbReference>
<dbReference type="GO" id="GO:0016787">
    <property type="term" value="F:hydrolase activity"/>
    <property type="evidence" value="ECO:0007669"/>
    <property type="project" value="UniProtKB-KW"/>
</dbReference>
<dbReference type="InterPro" id="IPR050792">
    <property type="entry name" value="ADP-ribosylglycohydrolase"/>
</dbReference>
<feature type="binding site" evidence="3">
    <location>
        <position position="272"/>
    </location>
    <ligand>
        <name>Mg(2+)</name>
        <dbReference type="ChEBI" id="CHEBI:18420"/>
        <label>1</label>
    </ligand>
</feature>
<dbReference type="Proteomes" id="UP000182719">
    <property type="component" value="Unassembled WGS sequence"/>
</dbReference>
<evidence type="ECO:0000256" key="2">
    <source>
        <dbReference type="ARBA" id="ARBA00022801"/>
    </source>
</evidence>
<dbReference type="InterPro" id="IPR036705">
    <property type="entry name" value="Ribosyl_crysJ1_sf"/>
</dbReference>
<keyword evidence="3" id="KW-0479">Metal-binding</keyword>
<sequence length="321" mass="34905">MVGLLRKPTDAQRLEGGVYGLLIGDALGVPYEFHPPSRLPPLEQLEFEPPEGFSRAHAGVPPGTWSDDGAQANCLLASLLYREQLDLEDLGRRLVNWYELGYMAVDNHVFDVGIQTRSALSEFRAGTPGHLSGPRGERDNGNGSLMRVLPLALWHGGTDEALVADAMRQSLVTHGHLRSQVCCALYCLWARRTWEGVTHPWEEAVASFHRLFPEGTAPREELDIHVRPLAPEAGKGSGYVVDCLLSARDCLRAGATYEQVVKAAVALGHDTDTTAAVAGGIAGIREGVEAIPGRWLAALRGRELVDPMVTALRELRARKPS</sequence>
<feature type="binding site" evidence="3">
    <location>
        <position position="67"/>
    </location>
    <ligand>
        <name>Mg(2+)</name>
        <dbReference type="ChEBI" id="CHEBI:18420"/>
        <label>1</label>
    </ligand>
</feature>
<comment type="cofactor">
    <cofactor evidence="3">
        <name>Mg(2+)</name>
        <dbReference type="ChEBI" id="CHEBI:18420"/>
    </cofactor>
    <text evidence="3">Binds 2 magnesium ions per subunit.</text>
</comment>
<gene>
    <name evidence="4" type="ORF">SAMN05444354_12832</name>
</gene>
<proteinExistence type="inferred from homology"/>
<dbReference type="EMBL" id="FOAP01000028">
    <property type="protein sequence ID" value="SEN00831.1"/>
    <property type="molecule type" value="Genomic_DNA"/>
</dbReference>
<dbReference type="InterPro" id="IPR005502">
    <property type="entry name" value="Ribosyl_crysJ1"/>
</dbReference>
<dbReference type="AlphaFoldDB" id="A0A1H8D086"/>
<dbReference type="Pfam" id="PF03747">
    <property type="entry name" value="ADP_ribosyl_GH"/>
    <property type="match status" value="1"/>
</dbReference>
<evidence type="ECO:0000256" key="1">
    <source>
        <dbReference type="ARBA" id="ARBA00010702"/>
    </source>
</evidence>
<evidence type="ECO:0000313" key="5">
    <source>
        <dbReference type="Proteomes" id="UP000182719"/>
    </source>
</evidence>
<accession>A0A1H8D086</accession>
<name>A0A1H8D086_STIAU</name>
<feature type="binding site" evidence="3">
    <location>
        <position position="66"/>
    </location>
    <ligand>
        <name>Mg(2+)</name>
        <dbReference type="ChEBI" id="CHEBI:18420"/>
        <label>1</label>
    </ligand>
</feature>
<keyword evidence="2 4" id="KW-0378">Hydrolase</keyword>
<evidence type="ECO:0000256" key="3">
    <source>
        <dbReference type="PIRSR" id="PIRSR605502-1"/>
    </source>
</evidence>
<dbReference type="PANTHER" id="PTHR16222">
    <property type="entry name" value="ADP-RIBOSYLGLYCOHYDROLASE"/>
    <property type="match status" value="1"/>
</dbReference>
<evidence type="ECO:0000313" key="4">
    <source>
        <dbReference type="EMBL" id="SEN00831.1"/>
    </source>
</evidence>
<keyword evidence="5" id="KW-1185">Reference proteome</keyword>